<sequence length="341" mass="37307">MTLGDEGAEPWGDKGVALDADALAVYRAVLLHREGDPAALAAILGMSDRRVRAACDRLTELALLRPSRDRPDLIRAVSPDLGLELMLQREQQELLLRQERLAQTRSALRLLATEYAAAGGSADRSPDAVEVLRGMDEIRTHLESLAGRCTREVLSFQPGGALPTEALEASRPLNEQAMVRGVRFRTIYLQSITTDRVTTQYVRWARELGGDIRLAPTLPMRLLVVDHEVAVIPGETRAGLPTALLLRSAPVVRALHALFEAYWKDAEPFGTEPKEAPSVGPTAQERAVLRLLADGCKDETVARALGISVRTERRMVAELTARLGASSRFELAVKATRSGWV</sequence>
<organism evidence="2 3">
    <name type="scientific">Streptomyces eurythermus</name>
    <dbReference type="NCBI Taxonomy" id="42237"/>
    <lineage>
        <taxon>Bacteria</taxon>
        <taxon>Bacillati</taxon>
        <taxon>Actinomycetota</taxon>
        <taxon>Actinomycetes</taxon>
        <taxon>Kitasatosporales</taxon>
        <taxon>Streptomycetaceae</taxon>
        <taxon>Streptomyces</taxon>
    </lineage>
</organism>
<dbReference type="EMBL" id="JBICBM010000002">
    <property type="protein sequence ID" value="MFF9881065.1"/>
    <property type="molecule type" value="Genomic_DNA"/>
</dbReference>
<evidence type="ECO:0000313" key="3">
    <source>
        <dbReference type="Proteomes" id="UP001603418"/>
    </source>
</evidence>
<dbReference type="SUPFAM" id="SSF46894">
    <property type="entry name" value="C-terminal effector domain of the bipartite response regulators"/>
    <property type="match status" value="1"/>
</dbReference>
<dbReference type="InterPro" id="IPR000792">
    <property type="entry name" value="Tscrpt_reg_LuxR_C"/>
</dbReference>
<dbReference type="CDD" id="cd06170">
    <property type="entry name" value="LuxR_C_like"/>
    <property type="match status" value="1"/>
</dbReference>
<dbReference type="PANTHER" id="PTHR34293:SF1">
    <property type="entry name" value="HTH-TYPE TRANSCRIPTIONAL REGULATOR TRMBL2"/>
    <property type="match status" value="1"/>
</dbReference>
<dbReference type="Pfam" id="PF00196">
    <property type="entry name" value="GerE"/>
    <property type="match status" value="1"/>
</dbReference>
<evidence type="ECO:0000259" key="1">
    <source>
        <dbReference type="PROSITE" id="PS50043"/>
    </source>
</evidence>
<dbReference type="Proteomes" id="UP001603418">
    <property type="component" value="Unassembled WGS sequence"/>
</dbReference>
<dbReference type="InterPro" id="IPR051797">
    <property type="entry name" value="TrmB-like"/>
</dbReference>
<keyword evidence="3" id="KW-1185">Reference proteome</keyword>
<reference evidence="2 3" key="1">
    <citation type="submission" date="2024-10" db="EMBL/GenBank/DDBJ databases">
        <title>The Natural Products Discovery Center: Release of the First 8490 Sequenced Strains for Exploring Actinobacteria Biosynthetic Diversity.</title>
        <authorList>
            <person name="Kalkreuter E."/>
            <person name="Kautsar S.A."/>
            <person name="Yang D."/>
            <person name="Bader C.D."/>
            <person name="Teijaro C.N."/>
            <person name="Fluegel L."/>
            <person name="Davis C.M."/>
            <person name="Simpson J.R."/>
            <person name="Lauterbach L."/>
            <person name="Steele A.D."/>
            <person name="Gui C."/>
            <person name="Meng S."/>
            <person name="Li G."/>
            <person name="Viehrig K."/>
            <person name="Ye F."/>
            <person name="Su P."/>
            <person name="Kiefer A.F."/>
            <person name="Nichols A."/>
            <person name="Cepeda A.J."/>
            <person name="Yan W."/>
            <person name="Fan B."/>
            <person name="Jiang Y."/>
            <person name="Adhikari A."/>
            <person name="Zheng C.-J."/>
            <person name="Schuster L."/>
            <person name="Cowan T.M."/>
            <person name="Smanski M.J."/>
            <person name="Chevrette M.G."/>
            <person name="De Carvalho L.P.S."/>
            <person name="Shen B."/>
        </authorList>
    </citation>
    <scope>NUCLEOTIDE SEQUENCE [LARGE SCALE GENOMIC DNA]</scope>
    <source>
        <strain evidence="2 3">NPDC013366</strain>
    </source>
</reference>
<name>A0ABW6YQG8_9ACTN</name>
<dbReference type="RefSeq" id="WP_280117767.1">
    <property type="nucleotide sequence ID" value="NZ_JBFACJ010000035.1"/>
</dbReference>
<proteinExistence type="predicted"/>
<comment type="caution">
    <text evidence="2">The sequence shown here is derived from an EMBL/GenBank/DDBJ whole genome shotgun (WGS) entry which is preliminary data.</text>
</comment>
<accession>A0ABW6YQG8</accession>
<dbReference type="PROSITE" id="PS50043">
    <property type="entry name" value="HTH_LUXR_2"/>
    <property type="match status" value="1"/>
</dbReference>
<dbReference type="SMART" id="SM00421">
    <property type="entry name" value="HTH_LUXR"/>
    <property type="match status" value="1"/>
</dbReference>
<dbReference type="Gene3D" id="1.10.10.10">
    <property type="entry name" value="Winged helix-like DNA-binding domain superfamily/Winged helix DNA-binding domain"/>
    <property type="match status" value="2"/>
</dbReference>
<evidence type="ECO:0000313" key="2">
    <source>
        <dbReference type="EMBL" id="MFF9881065.1"/>
    </source>
</evidence>
<dbReference type="PANTHER" id="PTHR34293">
    <property type="entry name" value="HTH-TYPE TRANSCRIPTIONAL REGULATOR TRMBL2"/>
    <property type="match status" value="1"/>
</dbReference>
<feature type="domain" description="HTH luxR-type" evidence="1">
    <location>
        <begin position="272"/>
        <end position="339"/>
    </location>
</feature>
<dbReference type="InterPro" id="IPR036388">
    <property type="entry name" value="WH-like_DNA-bd_sf"/>
</dbReference>
<dbReference type="InterPro" id="IPR016032">
    <property type="entry name" value="Sig_transdc_resp-reg_C-effctor"/>
</dbReference>
<protein>
    <submittedName>
        <fullName evidence="2">LuxR C-terminal-related transcriptional regulator</fullName>
    </submittedName>
</protein>
<gene>
    <name evidence="2" type="ORF">ACF1HC_05505</name>
</gene>